<sequence length="272" mass="29067">MPIRSLLIFIAALSVVFAWVADDASARGRLLKKLMARCGASRSASWGGSYGSCGTPIVRCCPTTSCSTVVSNGASFGSTGGSGGSYTSAGSAGGWVMPATEVIHQPTYATPEPIPAPKEAFPREVIVPEFGDDGESVLEGTPQEHHHLHTPPTTTQHSPSTPVQSRIAASAPKHAFLVLRDVPIDAEIYLLGTKMTARGALRRYRIPVDAMDQEYDYQIELKLPGQKHQSAIAVTKVRSGETTELRVAESGDQMVFINQRHPSSDSIPLAIR</sequence>
<feature type="region of interest" description="Disordered" evidence="1">
    <location>
        <begin position="135"/>
        <end position="161"/>
    </location>
</feature>
<gene>
    <name evidence="2" type="ORF">EC9_47480</name>
</gene>
<dbReference type="OrthoDB" id="9823091at2"/>
<evidence type="ECO:0000256" key="1">
    <source>
        <dbReference type="SAM" id="MobiDB-lite"/>
    </source>
</evidence>
<evidence type="ECO:0000313" key="2">
    <source>
        <dbReference type="EMBL" id="QDS90534.1"/>
    </source>
</evidence>
<dbReference type="RefSeq" id="WP_145348339.1">
    <property type="nucleotide sequence ID" value="NZ_CP036261.1"/>
</dbReference>
<dbReference type="Proteomes" id="UP000319557">
    <property type="component" value="Chromosome"/>
</dbReference>
<proteinExistence type="predicted"/>
<organism evidence="2 3">
    <name type="scientific">Rosistilla ulvae</name>
    <dbReference type="NCBI Taxonomy" id="1930277"/>
    <lineage>
        <taxon>Bacteria</taxon>
        <taxon>Pseudomonadati</taxon>
        <taxon>Planctomycetota</taxon>
        <taxon>Planctomycetia</taxon>
        <taxon>Pirellulales</taxon>
        <taxon>Pirellulaceae</taxon>
        <taxon>Rosistilla</taxon>
    </lineage>
</organism>
<dbReference type="EMBL" id="CP036261">
    <property type="protein sequence ID" value="QDS90534.1"/>
    <property type="molecule type" value="Genomic_DNA"/>
</dbReference>
<name>A0A517M6N0_9BACT</name>
<evidence type="ECO:0000313" key="3">
    <source>
        <dbReference type="Proteomes" id="UP000319557"/>
    </source>
</evidence>
<keyword evidence="3" id="KW-1185">Reference proteome</keyword>
<protein>
    <submittedName>
        <fullName evidence="2">Uncharacterized protein</fullName>
    </submittedName>
</protein>
<dbReference type="KEGG" id="ruv:EC9_47480"/>
<reference evidence="2 3" key="1">
    <citation type="submission" date="2019-02" db="EMBL/GenBank/DDBJ databases">
        <title>Deep-cultivation of Planctomycetes and their phenomic and genomic characterization uncovers novel biology.</title>
        <authorList>
            <person name="Wiegand S."/>
            <person name="Jogler M."/>
            <person name="Boedeker C."/>
            <person name="Pinto D."/>
            <person name="Vollmers J."/>
            <person name="Rivas-Marin E."/>
            <person name="Kohn T."/>
            <person name="Peeters S.H."/>
            <person name="Heuer A."/>
            <person name="Rast P."/>
            <person name="Oberbeckmann S."/>
            <person name="Bunk B."/>
            <person name="Jeske O."/>
            <person name="Meyerdierks A."/>
            <person name="Storesund J.E."/>
            <person name="Kallscheuer N."/>
            <person name="Luecker S."/>
            <person name="Lage O.M."/>
            <person name="Pohl T."/>
            <person name="Merkel B.J."/>
            <person name="Hornburger P."/>
            <person name="Mueller R.-W."/>
            <person name="Bruemmer F."/>
            <person name="Labrenz M."/>
            <person name="Spormann A.M."/>
            <person name="Op den Camp H."/>
            <person name="Overmann J."/>
            <person name="Amann R."/>
            <person name="Jetten M.S.M."/>
            <person name="Mascher T."/>
            <person name="Medema M.H."/>
            <person name="Devos D.P."/>
            <person name="Kaster A.-K."/>
            <person name="Ovreas L."/>
            <person name="Rohde M."/>
            <person name="Galperin M.Y."/>
            <person name="Jogler C."/>
        </authorList>
    </citation>
    <scope>NUCLEOTIDE SEQUENCE [LARGE SCALE GENOMIC DNA]</scope>
    <source>
        <strain evidence="2 3">EC9</strain>
    </source>
</reference>
<accession>A0A517M6N0</accession>
<feature type="compositionally biased region" description="Low complexity" evidence="1">
    <location>
        <begin position="150"/>
        <end position="161"/>
    </location>
</feature>
<dbReference type="AlphaFoldDB" id="A0A517M6N0"/>